<evidence type="ECO:0000313" key="2">
    <source>
        <dbReference type="EMBL" id="MFD1019613.1"/>
    </source>
</evidence>
<dbReference type="Proteomes" id="UP001596990">
    <property type="component" value="Unassembled WGS sequence"/>
</dbReference>
<accession>A0ABW3L4H7</accession>
<dbReference type="EMBL" id="JBHTKL010000005">
    <property type="protein sequence ID" value="MFD1019613.1"/>
    <property type="molecule type" value="Genomic_DNA"/>
</dbReference>
<feature type="transmembrane region" description="Helical" evidence="1">
    <location>
        <begin position="181"/>
        <end position="203"/>
    </location>
</feature>
<feature type="transmembrane region" description="Helical" evidence="1">
    <location>
        <begin position="152"/>
        <end position="175"/>
    </location>
</feature>
<dbReference type="RefSeq" id="WP_386059784.1">
    <property type="nucleotide sequence ID" value="NZ_JBHTKL010000005.1"/>
</dbReference>
<comment type="caution">
    <text evidence="2">The sequence shown here is derived from an EMBL/GenBank/DDBJ whole genome shotgun (WGS) entry which is preliminary data.</text>
</comment>
<evidence type="ECO:0000313" key="3">
    <source>
        <dbReference type="Proteomes" id="UP001596990"/>
    </source>
</evidence>
<feature type="transmembrane region" description="Helical" evidence="1">
    <location>
        <begin position="79"/>
        <end position="107"/>
    </location>
</feature>
<evidence type="ECO:0000256" key="1">
    <source>
        <dbReference type="SAM" id="Phobius"/>
    </source>
</evidence>
<keyword evidence="1" id="KW-0472">Membrane</keyword>
<sequence>MKKRLSEADFLGYINIQNPTFNRQMVFGFLILFLWAFGVAPLYAAPFSPFFVDLGLYPAVLVTIMAVPYLFAPWKLEPYFYFLLGILSAVTGYCQLVVVVKYLYAWLLPESFLLLYVIFGSYVLEVIVMNLVNLKWLKDGTYRRYHENPESVNYKLIINFLIGCLVLCAIVFFLFYDTASYFMVIIVTLSFFQLILAYFTTFFHKGIVIRRHMDLTKKYWPGFGDTWQERKWRYED</sequence>
<feature type="transmembrane region" description="Helical" evidence="1">
    <location>
        <begin position="113"/>
        <end position="132"/>
    </location>
</feature>
<protein>
    <submittedName>
        <fullName evidence="2">Uncharacterized protein</fullName>
    </submittedName>
</protein>
<reference evidence="3" key="1">
    <citation type="journal article" date="2019" name="Int. J. Syst. Evol. Microbiol.">
        <title>The Global Catalogue of Microorganisms (GCM) 10K type strain sequencing project: providing services to taxonomists for standard genome sequencing and annotation.</title>
        <authorList>
            <consortium name="The Broad Institute Genomics Platform"/>
            <consortium name="The Broad Institute Genome Sequencing Center for Infectious Disease"/>
            <person name="Wu L."/>
            <person name="Ma J."/>
        </authorList>
    </citation>
    <scope>NUCLEOTIDE SEQUENCE [LARGE SCALE GENOMIC DNA]</scope>
    <source>
        <strain evidence="3">CCUG 56607</strain>
    </source>
</reference>
<name>A0ABW3L4H7_9BACI</name>
<keyword evidence="1" id="KW-0812">Transmembrane</keyword>
<organism evidence="2 3">
    <name type="scientific">Thalassobacillus hwangdonensis</name>
    <dbReference type="NCBI Taxonomy" id="546108"/>
    <lineage>
        <taxon>Bacteria</taxon>
        <taxon>Bacillati</taxon>
        <taxon>Bacillota</taxon>
        <taxon>Bacilli</taxon>
        <taxon>Bacillales</taxon>
        <taxon>Bacillaceae</taxon>
        <taxon>Thalassobacillus</taxon>
    </lineage>
</organism>
<feature type="transmembrane region" description="Helical" evidence="1">
    <location>
        <begin position="54"/>
        <end position="72"/>
    </location>
</feature>
<gene>
    <name evidence="2" type="ORF">ACFQ2J_10555</name>
</gene>
<keyword evidence="1" id="KW-1133">Transmembrane helix</keyword>
<proteinExistence type="predicted"/>
<keyword evidence="3" id="KW-1185">Reference proteome</keyword>